<dbReference type="HOGENOM" id="CLU_315440_0_0_12"/>
<keyword evidence="1" id="KW-0472">Membrane</keyword>
<dbReference type="KEGG" id="tbe:Trebr_2568"/>
<name>F4LNZ5_TREBD</name>
<accession>F4LNZ5</accession>
<dbReference type="OrthoDB" id="354379at2"/>
<evidence type="ECO:0000256" key="1">
    <source>
        <dbReference type="SAM" id="Phobius"/>
    </source>
</evidence>
<dbReference type="RefSeq" id="WP_013759673.1">
    <property type="nucleotide sequence ID" value="NC_015500.1"/>
</dbReference>
<keyword evidence="1" id="KW-1133">Transmembrane helix</keyword>
<feature type="transmembrane region" description="Helical" evidence="1">
    <location>
        <begin position="9"/>
        <end position="34"/>
    </location>
</feature>
<gene>
    <name evidence="2" type="ordered locus">Trebr_2568</name>
</gene>
<sequence>MKTGKKRSVIAKIGGAVLIFFAVLLAAFCVWALYCVLDTYDPVNALPEPFAAYVQTDSIRQAAEPLLDLQAADLVLATPEFSGFRESFINLRASGLRRNFFVKRILSRRVDAALYTENGAEPRYIAVIKMDLLSTLTRISHFAAPFLNVPGLVYVSSASYSGFEYRTDAGTFFVKPMKNLLVVTTDRELLQQSLASLETGTANRQAQTVLESQAANPIRIAVNAENLFNLFPQDNPLLAKLRAYIPAESFGTVSFGITDEEIRLNIQVPFANPEPGDPFEPILTTPSALPAVLQRLPESTQYYTLLNAGTLEQIKNAAVPFLPDALRFDSLWSNADSMCRFLFSIPLEQLIFSWTGKEIGVLGLEGKNDPVFVLQIKDEQRRQEIFNTFLSSIIIQNGNSLIYDGVRIPCLQIPQFFQNLLSVFGVKLPRPYYLIQDGFIYFSESPENLSEIYTARSRNAHILKNKNWTDVSASAPTEISASLFYDLERSLPFFARGKSLPSDIFRLYNIGRCDVNVKNGIIACSLTAQAKRNPAGTLVHGYPMQLEGAPDPALILTESKGSSRVYWIEDGTNVQQLDTKTLRRTTYVLPEKSFLVKSEAAGSEVWAVTAQGAVYLLNGELQPVPGFPVLTGETPKADGSVLNGSLVFPAAGNLLCSVSPSGTVAKIAVPATGSLMSKPTVLGARAAVYAKGFTGELFHLNANGEPAPGEPLKVNGIAFGSPALADIGGAQYTAFVTQAGTFYLWKNGIPADGFPIKLDGVFYTNVQAGGPYFYALSADATVHRVDTGGGVLSVTVPNYKAKSGTLTVTDCNDDGTAEVFVSPDGSVVYGFTADLELLPSFPRPGWGRPVFTDTTGDKKREMIVLTADKKLTAWKIAQ</sequence>
<evidence type="ECO:0000313" key="3">
    <source>
        <dbReference type="Proteomes" id="UP000006546"/>
    </source>
</evidence>
<dbReference type="STRING" id="906968.Trebr_2568"/>
<dbReference type="AlphaFoldDB" id="F4LNZ5"/>
<dbReference type="EMBL" id="CP002696">
    <property type="protein sequence ID" value="AEE17972.1"/>
    <property type="molecule type" value="Genomic_DNA"/>
</dbReference>
<organism evidence="2 3">
    <name type="scientific">Treponema brennaborense (strain DSM 12168 / CIP 105900 / DD5/3)</name>
    <dbReference type="NCBI Taxonomy" id="906968"/>
    <lineage>
        <taxon>Bacteria</taxon>
        <taxon>Pseudomonadati</taxon>
        <taxon>Spirochaetota</taxon>
        <taxon>Spirochaetia</taxon>
        <taxon>Spirochaetales</taxon>
        <taxon>Treponemataceae</taxon>
        <taxon>Treponema</taxon>
    </lineage>
</organism>
<keyword evidence="3" id="KW-1185">Reference proteome</keyword>
<reference evidence="3" key="1">
    <citation type="submission" date="2011-04" db="EMBL/GenBank/DDBJ databases">
        <title>The complete genome of Treponema brennaborense DSM 12168.</title>
        <authorList>
            <person name="Lucas S."/>
            <person name="Han J."/>
            <person name="Lapidus A."/>
            <person name="Bruce D."/>
            <person name="Goodwin L."/>
            <person name="Pitluck S."/>
            <person name="Peters L."/>
            <person name="Kyrpides N."/>
            <person name="Mavromatis K."/>
            <person name="Ivanova N."/>
            <person name="Mikhailova N."/>
            <person name="Pagani I."/>
            <person name="Teshima H."/>
            <person name="Detter J.C."/>
            <person name="Tapia R."/>
            <person name="Han C."/>
            <person name="Land M."/>
            <person name="Hauser L."/>
            <person name="Markowitz V."/>
            <person name="Cheng J.-F."/>
            <person name="Hugenholtz P."/>
            <person name="Woyke T."/>
            <person name="Wu D."/>
            <person name="Gronow S."/>
            <person name="Wellnitz S."/>
            <person name="Brambilla E."/>
            <person name="Klenk H.-P."/>
            <person name="Eisen J.A."/>
        </authorList>
    </citation>
    <scope>NUCLEOTIDE SEQUENCE [LARGE SCALE GENOMIC DNA]</scope>
    <source>
        <strain evidence="3">DSM 12168 / CIP 105900 / DD5/3</strain>
    </source>
</reference>
<dbReference type="Proteomes" id="UP000006546">
    <property type="component" value="Chromosome"/>
</dbReference>
<dbReference type="eggNOG" id="ENOG5030IF4">
    <property type="taxonomic scope" value="Bacteria"/>
</dbReference>
<keyword evidence="1" id="KW-0812">Transmembrane</keyword>
<evidence type="ECO:0000313" key="2">
    <source>
        <dbReference type="EMBL" id="AEE17972.1"/>
    </source>
</evidence>
<protein>
    <submittedName>
        <fullName evidence="2">Uncharacterized protein</fullName>
    </submittedName>
</protein>
<proteinExistence type="predicted"/>